<feature type="domain" description="Putative beta-lactamase-inhibitor-like PepSY-like" evidence="1">
    <location>
        <begin position="89"/>
        <end position="155"/>
    </location>
</feature>
<organism evidence="2 3">
    <name type="scientific">Sandaracinomonas limnophila</name>
    <dbReference type="NCBI Taxonomy" id="1862386"/>
    <lineage>
        <taxon>Bacteria</taxon>
        <taxon>Pseudomonadati</taxon>
        <taxon>Bacteroidota</taxon>
        <taxon>Cytophagia</taxon>
        <taxon>Cytophagales</taxon>
        <taxon>Flectobacillaceae</taxon>
        <taxon>Sandaracinomonas</taxon>
    </lineage>
</organism>
<dbReference type="Gene3D" id="3.10.450.360">
    <property type="match status" value="2"/>
</dbReference>
<reference evidence="2 3" key="1">
    <citation type="submission" date="2019-01" db="EMBL/GenBank/DDBJ databases">
        <authorList>
            <person name="Chen W.-M."/>
        </authorList>
    </citation>
    <scope>NUCLEOTIDE SEQUENCE [LARGE SCALE GENOMIC DNA]</scope>
    <source>
        <strain evidence="2 3">FSY-15</strain>
    </source>
</reference>
<protein>
    <recommendedName>
        <fullName evidence="1">Putative beta-lactamase-inhibitor-like PepSY-like domain-containing protein</fullName>
    </recommendedName>
</protein>
<dbReference type="AlphaFoldDB" id="A0A437PR11"/>
<sequence>MKKLFIQSATLLFLGMGIISCSKEDMGTTSAEVINQNAVPVAVVKTVNSTYANASTIEYSVLAANSLYNADIKTATSSTSVVLNKEGKIKEKGVQITQAELPKTITDYLSVKYPSYTFDNAAKKVDSLIAVKGYRVDLTYNAEKYTNFFDANGGFLAEIKGMMGKPGNMGPGGMGMGPGKNGDKPAPAATITEAELPAAVKTAITGYTFKSGVLIVDKSGAKLYHVHVEKDGTVYNLTYDESGKLVEKSSENAKGADVTKATLTTLPDKIKTYLDANAKGWTLKEAISISKDGVIIHYHVVVTVGGNSQTYMFDKDLNLVTTPGKGPKDNQPLPNVVVTELTKDKIPSDVQTYLNTNYAGWTLDKAISITKDGTVLETEVFFSLSGKKYKSEFDGTNKFLSTKVL</sequence>
<dbReference type="InterPro" id="IPR021533">
    <property type="entry name" value="PepSY-like"/>
</dbReference>
<evidence type="ECO:0000313" key="2">
    <source>
        <dbReference type="EMBL" id="RVU24695.1"/>
    </source>
</evidence>
<proteinExistence type="predicted"/>
<evidence type="ECO:0000313" key="3">
    <source>
        <dbReference type="Proteomes" id="UP000282832"/>
    </source>
</evidence>
<comment type="caution">
    <text evidence="2">The sequence shown here is derived from an EMBL/GenBank/DDBJ whole genome shotgun (WGS) entry which is preliminary data.</text>
</comment>
<dbReference type="OrthoDB" id="940539at2"/>
<dbReference type="EMBL" id="SACY01000003">
    <property type="protein sequence ID" value="RVU24695.1"/>
    <property type="molecule type" value="Genomic_DNA"/>
</dbReference>
<feature type="domain" description="Putative beta-lactamase-inhibitor-like PepSY-like" evidence="1">
    <location>
        <begin position="339"/>
        <end position="378"/>
    </location>
</feature>
<feature type="domain" description="Putative beta-lactamase-inhibitor-like PepSY-like" evidence="1">
    <location>
        <begin position="190"/>
        <end position="246"/>
    </location>
</feature>
<dbReference type="PROSITE" id="PS51257">
    <property type="entry name" value="PROKAR_LIPOPROTEIN"/>
    <property type="match status" value="1"/>
</dbReference>
<gene>
    <name evidence="2" type="ORF">EOJ36_06690</name>
</gene>
<dbReference type="RefSeq" id="WP_127803649.1">
    <property type="nucleotide sequence ID" value="NZ_SACY01000003.1"/>
</dbReference>
<keyword evidence="3" id="KW-1185">Reference proteome</keyword>
<name>A0A437PR11_9BACT</name>
<dbReference type="SUPFAM" id="SSF160574">
    <property type="entry name" value="BT0923-like"/>
    <property type="match status" value="2"/>
</dbReference>
<dbReference type="Proteomes" id="UP000282832">
    <property type="component" value="Unassembled WGS sequence"/>
</dbReference>
<dbReference type="Pfam" id="PF11396">
    <property type="entry name" value="PepSY_like"/>
    <property type="match status" value="3"/>
</dbReference>
<evidence type="ECO:0000259" key="1">
    <source>
        <dbReference type="Pfam" id="PF11396"/>
    </source>
</evidence>
<accession>A0A437PR11</accession>